<dbReference type="SUPFAM" id="SSF63712">
    <property type="entry name" value="Nicotinic receptor ligand binding domain-like"/>
    <property type="match status" value="1"/>
</dbReference>
<keyword evidence="2" id="KW-1133">Transmembrane helix</keyword>
<feature type="transmembrane region" description="Helical" evidence="2">
    <location>
        <begin position="242"/>
        <end position="264"/>
    </location>
</feature>
<dbReference type="InterPro" id="IPR038050">
    <property type="entry name" value="Neuro_actylchol_rec"/>
</dbReference>
<proteinExistence type="predicted"/>
<dbReference type="GO" id="GO:0004888">
    <property type="term" value="F:transmembrane signaling receptor activity"/>
    <property type="evidence" value="ECO:0007669"/>
    <property type="project" value="InterPro"/>
</dbReference>
<evidence type="ECO:0000256" key="1">
    <source>
        <dbReference type="ARBA" id="ARBA00004141"/>
    </source>
</evidence>
<dbReference type="AlphaFoldDB" id="A0A814AMG1"/>
<dbReference type="Proteomes" id="UP000663828">
    <property type="component" value="Unassembled WGS sequence"/>
</dbReference>
<organism evidence="3 5">
    <name type="scientific">Adineta ricciae</name>
    <name type="common">Rotifer</name>
    <dbReference type="NCBI Taxonomy" id="249248"/>
    <lineage>
        <taxon>Eukaryota</taxon>
        <taxon>Metazoa</taxon>
        <taxon>Spiralia</taxon>
        <taxon>Gnathifera</taxon>
        <taxon>Rotifera</taxon>
        <taxon>Eurotatoria</taxon>
        <taxon>Bdelloidea</taxon>
        <taxon>Adinetida</taxon>
        <taxon>Adinetidae</taxon>
        <taxon>Adineta</taxon>
    </lineage>
</organism>
<evidence type="ECO:0000313" key="5">
    <source>
        <dbReference type="Proteomes" id="UP000663828"/>
    </source>
</evidence>
<dbReference type="PANTHER" id="PTHR18945">
    <property type="entry name" value="NEUROTRANSMITTER GATED ION CHANNEL"/>
    <property type="match status" value="1"/>
</dbReference>
<dbReference type="GO" id="GO:0016020">
    <property type="term" value="C:membrane"/>
    <property type="evidence" value="ECO:0007669"/>
    <property type="project" value="UniProtKB-SubCell"/>
</dbReference>
<dbReference type="OrthoDB" id="203862at2759"/>
<dbReference type="SUPFAM" id="SSF90112">
    <property type="entry name" value="Neurotransmitter-gated ion-channel transmembrane pore"/>
    <property type="match status" value="1"/>
</dbReference>
<dbReference type="InterPro" id="IPR006201">
    <property type="entry name" value="Neur_channel"/>
</dbReference>
<dbReference type="Gene3D" id="1.20.58.390">
    <property type="entry name" value="Neurotransmitter-gated ion-channel transmembrane domain"/>
    <property type="match status" value="1"/>
</dbReference>
<gene>
    <name evidence="4" type="ORF">EDS130_LOCUS24657</name>
    <name evidence="3" type="ORF">XAT740_LOCUS8725</name>
</gene>
<dbReference type="InterPro" id="IPR036734">
    <property type="entry name" value="Neur_chan_lig-bd_sf"/>
</dbReference>
<name>A0A814AMG1_ADIRI</name>
<dbReference type="Gene3D" id="2.70.170.10">
    <property type="entry name" value="Neurotransmitter-gated ion-channel ligand-binding domain"/>
    <property type="match status" value="1"/>
</dbReference>
<dbReference type="GO" id="GO:0005230">
    <property type="term" value="F:extracellular ligand-gated monoatomic ion channel activity"/>
    <property type="evidence" value="ECO:0007669"/>
    <property type="project" value="InterPro"/>
</dbReference>
<evidence type="ECO:0000313" key="3">
    <source>
        <dbReference type="EMBL" id="CAF0914863.1"/>
    </source>
</evidence>
<sequence>MSSAVMKQTAIDINPLSSGMQNEKAIPVFIRLVFLRIGEIDTLNEKYQAHASIESRWTVESNALLAIISVDDRNRLMNGKTIILEKYADSHWHPQLFIENSLGDLKEQIKYSAKRNAHDNHIYVCEHRIIKGLFWEKLELHHFPNDVQDLSISVTSMLYQDKVMLHPDPYNLSGVNREAFVDQQEWSLYEHVDAEERFVKDFLFLTDANDDDEQHMKYQMNKEEPKRSTLTVTCHAARQSEYFYWNGYFLILLITSVSFCTFGMPMQVAINRLQVSCTLLLTSITFRWTVNRSLPTVSYLTSLDKYAIICITNLVLHSFWHAIISVLAWTRTPDYRVTSDMSLAYLDHGAFYVLVGLFIVLHVFIVTWFLCVPMRHRKKMEEKDATYRALVAEMFNKKNNLSSKQNNNGYISSESERV</sequence>
<protein>
    <submittedName>
        <fullName evidence="3">Uncharacterized protein</fullName>
    </submittedName>
</protein>
<comment type="subcellular location">
    <subcellularLocation>
        <location evidence="1">Membrane</location>
        <topology evidence="1">Multi-pass membrane protein</topology>
    </subcellularLocation>
</comment>
<keyword evidence="2" id="KW-0472">Membrane</keyword>
<dbReference type="InterPro" id="IPR036719">
    <property type="entry name" value="Neuro-gated_channel_TM_sf"/>
</dbReference>
<keyword evidence="5" id="KW-1185">Reference proteome</keyword>
<dbReference type="EMBL" id="CAJNOR010000438">
    <property type="protein sequence ID" value="CAF0914863.1"/>
    <property type="molecule type" value="Genomic_DNA"/>
</dbReference>
<dbReference type="Proteomes" id="UP000663852">
    <property type="component" value="Unassembled WGS sequence"/>
</dbReference>
<comment type="caution">
    <text evidence="3">The sequence shown here is derived from an EMBL/GenBank/DDBJ whole genome shotgun (WGS) entry which is preliminary data.</text>
</comment>
<dbReference type="EMBL" id="CAJNOJ010000141">
    <property type="protein sequence ID" value="CAF1188394.1"/>
    <property type="molecule type" value="Genomic_DNA"/>
</dbReference>
<evidence type="ECO:0000313" key="4">
    <source>
        <dbReference type="EMBL" id="CAF1188394.1"/>
    </source>
</evidence>
<feature type="transmembrane region" description="Helical" evidence="2">
    <location>
        <begin position="306"/>
        <end position="329"/>
    </location>
</feature>
<keyword evidence="2" id="KW-0812">Transmembrane</keyword>
<feature type="transmembrane region" description="Helical" evidence="2">
    <location>
        <begin position="349"/>
        <end position="371"/>
    </location>
</feature>
<evidence type="ECO:0000256" key="2">
    <source>
        <dbReference type="SAM" id="Phobius"/>
    </source>
</evidence>
<accession>A0A814AMG1</accession>
<reference evidence="3" key="1">
    <citation type="submission" date="2021-02" db="EMBL/GenBank/DDBJ databases">
        <authorList>
            <person name="Nowell W R."/>
        </authorList>
    </citation>
    <scope>NUCLEOTIDE SEQUENCE</scope>
</reference>